<dbReference type="AlphaFoldDB" id="A0A8H7RKH7"/>
<comment type="caution">
    <text evidence="1">The sequence shown here is derived from an EMBL/GenBank/DDBJ whole genome shotgun (WGS) entry which is preliminary data.</text>
</comment>
<evidence type="ECO:0000313" key="1">
    <source>
        <dbReference type="EMBL" id="KAG2212223.1"/>
    </source>
</evidence>
<accession>A0A8H7RKH7</accession>
<organism evidence="1 2">
    <name type="scientific">Mucor plumbeus</name>
    <dbReference type="NCBI Taxonomy" id="97098"/>
    <lineage>
        <taxon>Eukaryota</taxon>
        <taxon>Fungi</taxon>
        <taxon>Fungi incertae sedis</taxon>
        <taxon>Mucoromycota</taxon>
        <taxon>Mucoromycotina</taxon>
        <taxon>Mucoromycetes</taxon>
        <taxon>Mucorales</taxon>
        <taxon>Mucorineae</taxon>
        <taxon>Mucoraceae</taxon>
        <taxon>Mucor</taxon>
    </lineage>
</organism>
<proteinExistence type="predicted"/>
<sequence length="179" mass="20707">MRRNIKVSLGSNDNVGELKKNYQSLKQLQRGLVTDAEQKANLPATTVQNFLLRYNNKKKTKSITLWTNFVYQNFDRIVYQERAKLQEELGKLQQEQGEASTSTAPESAAITAPSFDYNYKTFHSSFRTLLRQDLSHELRTISINRLQDNLQNASKHNADYSLQVYKTILLVKNHTPRNL</sequence>
<dbReference type="Proteomes" id="UP000650833">
    <property type="component" value="Unassembled WGS sequence"/>
</dbReference>
<reference evidence="1" key="1">
    <citation type="submission" date="2020-12" db="EMBL/GenBank/DDBJ databases">
        <title>Metabolic potential, ecology and presence of endohyphal bacteria is reflected in genomic diversity of Mucoromycotina.</title>
        <authorList>
            <person name="Muszewska A."/>
            <person name="Okrasinska A."/>
            <person name="Steczkiewicz K."/>
            <person name="Drgas O."/>
            <person name="Orlowska M."/>
            <person name="Perlinska-Lenart U."/>
            <person name="Aleksandrzak-Piekarczyk T."/>
            <person name="Szatraj K."/>
            <person name="Zielenkiewicz U."/>
            <person name="Pilsyk S."/>
            <person name="Malc E."/>
            <person name="Mieczkowski P."/>
            <person name="Kruszewska J.S."/>
            <person name="Biernat P."/>
            <person name="Pawlowska J."/>
        </authorList>
    </citation>
    <scope>NUCLEOTIDE SEQUENCE</scope>
    <source>
        <strain evidence="1">CBS 226.32</strain>
    </source>
</reference>
<protein>
    <submittedName>
        <fullName evidence="1">Uncharacterized protein</fullName>
    </submittedName>
</protein>
<evidence type="ECO:0000313" key="2">
    <source>
        <dbReference type="Proteomes" id="UP000650833"/>
    </source>
</evidence>
<keyword evidence="2" id="KW-1185">Reference proteome</keyword>
<gene>
    <name evidence="1" type="ORF">INT46_000424</name>
</gene>
<dbReference type="OrthoDB" id="2236116at2759"/>
<name>A0A8H7RKH7_9FUNG</name>
<dbReference type="EMBL" id="JAEPRC010000052">
    <property type="protein sequence ID" value="KAG2212223.1"/>
    <property type="molecule type" value="Genomic_DNA"/>
</dbReference>